<dbReference type="EMBL" id="AP014546">
    <property type="protein sequence ID" value="BBB30493.1"/>
    <property type="molecule type" value="Genomic_DNA"/>
</dbReference>
<proteinExistence type="predicted"/>
<evidence type="ECO:0000256" key="1">
    <source>
        <dbReference type="ARBA" id="ARBA00022729"/>
    </source>
</evidence>
<dbReference type="InterPro" id="IPR003321">
    <property type="entry name" value="Cyt_c552"/>
</dbReference>
<dbReference type="SUPFAM" id="SSF48695">
    <property type="entry name" value="Multiheme cytochromes"/>
    <property type="match status" value="1"/>
</dbReference>
<dbReference type="AlphaFoldDB" id="A0A7R6PVS2"/>
<dbReference type="Gene3D" id="1.25.40.10">
    <property type="entry name" value="Tetratricopeptide repeat domain"/>
    <property type="match status" value="1"/>
</dbReference>
<dbReference type="PANTHER" id="PTHR35038">
    <property type="entry name" value="DISSIMILATORY SULFITE REDUCTASE SIRA"/>
    <property type="match status" value="1"/>
</dbReference>
<dbReference type="SUPFAM" id="SSF48452">
    <property type="entry name" value="TPR-like"/>
    <property type="match status" value="1"/>
</dbReference>
<evidence type="ECO:0000259" key="4">
    <source>
        <dbReference type="Pfam" id="PF13435"/>
    </source>
</evidence>
<organism evidence="5 6">
    <name type="scientific">Neptunomonas japonica JAMM 1380</name>
    <dbReference type="NCBI Taxonomy" id="1441457"/>
    <lineage>
        <taxon>Bacteria</taxon>
        <taxon>Pseudomonadati</taxon>
        <taxon>Pseudomonadota</taxon>
        <taxon>Gammaproteobacteria</taxon>
        <taxon>Oceanospirillales</taxon>
        <taxon>Oceanospirillaceae</taxon>
        <taxon>Neptunomonas</taxon>
    </lineage>
</organism>
<dbReference type="Pfam" id="PF14559">
    <property type="entry name" value="TPR_19"/>
    <property type="match status" value="1"/>
</dbReference>
<evidence type="ECO:0000313" key="5">
    <source>
        <dbReference type="EMBL" id="BBB30493.1"/>
    </source>
</evidence>
<dbReference type="InterPro" id="IPR011990">
    <property type="entry name" value="TPR-like_helical_dom_sf"/>
</dbReference>
<dbReference type="InterPro" id="IPR023155">
    <property type="entry name" value="Cyt_c-552/4"/>
</dbReference>
<name>A0A7R6PVS2_9GAMM</name>
<reference evidence="5 6" key="1">
    <citation type="journal article" date="2008" name="Int. J. Syst. Evol. Microbiol.">
        <title>Neptunomonas japonica sp. nov., an Osedax japonicus symbiont-like bacterium isolated from sediment adjacent to sperm whale carcasses off Kagoshima, Japan.</title>
        <authorList>
            <person name="Miyazaki M."/>
            <person name="Nogi Y."/>
            <person name="Fujiwara Y."/>
            <person name="Kawato M."/>
            <person name="Kubokawa K."/>
            <person name="Horikoshi K."/>
        </authorList>
    </citation>
    <scope>NUCLEOTIDE SEQUENCE [LARGE SCALE GENOMIC DNA]</scope>
    <source>
        <strain evidence="5 6">JAMM 1380</strain>
    </source>
</reference>
<dbReference type="InterPro" id="IPR016024">
    <property type="entry name" value="ARM-type_fold"/>
</dbReference>
<feature type="repeat" description="TPR" evidence="2">
    <location>
        <begin position="653"/>
        <end position="686"/>
    </location>
</feature>
<dbReference type="Pfam" id="PF13435">
    <property type="entry name" value="Cytochrome_C554"/>
    <property type="match status" value="2"/>
</dbReference>
<dbReference type="RefSeq" id="WP_201347676.1">
    <property type="nucleotide sequence ID" value="NZ_AP014546.1"/>
</dbReference>
<evidence type="ECO:0000313" key="6">
    <source>
        <dbReference type="Proteomes" id="UP000595332"/>
    </source>
</evidence>
<dbReference type="InterPro" id="IPR019734">
    <property type="entry name" value="TPR_rpt"/>
</dbReference>
<evidence type="ECO:0000256" key="2">
    <source>
        <dbReference type="PROSITE-ProRule" id="PRU00339"/>
    </source>
</evidence>
<dbReference type="KEGG" id="njp:NEJAP_2548"/>
<keyword evidence="1" id="KW-0732">Signal</keyword>
<dbReference type="SUPFAM" id="SSF48371">
    <property type="entry name" value="ARM repeat"/>
    <property type="match status" value="1"/>
</dbReference>
<dbReference type="Pfam" id="PF02335">
    <property type="entry name" value="Cytochrom_C552"/>
    <property type="match status" value="1"/>
</dbReference>
<feature type="domain" description="Cytochrome c-552/4" evidence="4">
    <location>
        <begin position="48"/>
        <end position="75"/>
    </location>
</feature>
<accession>A0A7R6PVS2</accession>
<dbReference type="Proteomes" id="UP000595332">
    <property type="component" value="Chromosome"/>
</dbReference>
<dbReference type="InterPro" id="IPR051829">
    <property type="entry name" value="Multiheme_Cytochr_ET"/>
</dbReference>
<feature type="domain" description="Cytochrome c-552/4" evidence="4">
    <location>
        <begin position="183"/>
        <end position="221"/>
    </location>
</feature>
<dbReference type="PANTHER" id="PTHR35038:SF8">
    <property type="entry name" value="C-TYPE POLYHEME CYTOCHROME OMCC"/>
    <property type="match status" value="1"/>
</dbReference>
<gene>
    <name evidence="5" type="ORF">NEJAP_2548</name>
</gene>
<keyword evidence="6" id="KW-1185">Reference proteome</keyword>
<dbReference type="InterPro" id="IPR010177">
    <property type="entry name" value="Paired_CXXCH_1"/>
</dbReference>
<feature type="domain" description="Doubled CXXCH motif" evidence="3">
    <location>
        <begin position="332"/>
        <end position="363"/>
    </location>
</feature>
<dbReference type="PROSITE" id="PS50005">
    <property type="entry name" value="TPR"/>
    <property type="match status" value="1"/>
</dbReference>
<dbReference type="GO" id="GO:0042597">
    <property type="term" value="C:periplasmic space"/>
    <property type="evidence" value="ECO:0007669"/>
    <property type="project" value="InterPro"/>
</dbReference>
<dbReference type="InterPro" id="IPR036280">
    <property type="entry name" value="Multihaem_cyt_sf"/>
</dbReference>
<dbReference type="SMART" id="SM00028">
    <property type="entry name" value="TPR"/>
    <property type="match status" value="3"/>
</dbReference>
<protein>
    <submittedName>
        <fullName evidence="5">Uncharacterized protein</fullName>
    </submittedName>
</protein>
<dbReference type="Gene3D" id="1.10.1130.10">
    <property type="entry name" value="Flavocytochrome C3, Chain A"/>
    <property type="match status" value="2"/>
</dbReference>
<dbReference type="Pfam" id="PF09699">
    <property type="entry name" value="Paired_CXXCH_1"/>
    <property type="match status" value="1"/>
</dbReference>
<dbReference type="GO" id="GO:0042279">
    <property type="term" value="F:nitrite reductase (cytochrome, ammonia-forming) activity"/>
    <property type="evidence" value="ECO:0007669"/>
    <property type="project" value="InterPro"/>
</dbReference>
<sequence>MSRRFLNHVSRIALLQLCVCLGLLIGVLTNATAWATAHENERYIGSLTCKGCHAAEYNAWQTSDHAWSMREASHESVKGDFNDASFEYFGRITKFYKKGESFWLETQNESGEQAHYEVIYTFGTYPLQQYLVSFPKGRYQILNIAWDSRTLEEGGQKWFHLFPEKPLLYDSPLHWTGPYQRWNSRCAHCHSTNFKKNFDPRTETYTSSWAEVNVACEACHGPGKQHQTWAQASQTTQQISTQFALTRWLKSQSQWQVGTQNTAINKGESNLEQLEQCAGCHARRTLLNEESSSRLEDAYQLRLLEPPLYHADGQINDEVFVYGSFLQSKMYAKGVECSNCHEPHSLALKAQGNQLCSQCHATAVFDQPQHSRHQQGSTGAQCVNCHMPATTYMQIDPRRDHSLRIPRPDLSQKTGVPNACNQCHDDKSPAWAADVLARWLKEKGKTQPEHYSDILVALAEETENSQALLTSLLQGPVPAIVKASALSRLGAFVEAGTLKVIEAQRANPDPLVRRAALMALQSYPLRYKVATAVESLYDEVAAVRFMAYQLLFELEASQLPKPSRKQYEAVGQEYSAWLGLHADTPDGQLRYGNLKSAKKEYRQAEIHYKKALEYNAQFVPAMVNLAELYRRQDKDLEALPLLNSAIINSPNDGALYYALGLLKVRQKDYQSAASTLKQASVLAPHNMQYGFVAAVALEASGNIQEAIELLTVLKRRFPQDTRIEQALSSYKQKQSAEER</sequence>
<evidence type="ECO:0000259" key="3">
    <source>
        <dbReference type="Pfam" id="PF09699"/>
    </source>
</evidence>
<keyword evidence="2" id="KW-0802">TPR repeat</keyword>